<reference evidence="1 2" key="1">
    <citation type="submission" date="2015-01" db="EMBL/GenBank/DDBJ databases">
        <title>Evolution of Trichinella species and genotypes.</title>
        <authorList>
            <person name="Korhonen P.K."/>
            <person name="Edoardo P."/>
            <person name="Giuseppe L.R."/>
            <person name="Gasser R.B."/>
        </authorList>
    </citation>
    <scope>NUCLEOTIDE SEQUENCE [LARGE SCALE GENOMIC DNA]</scope>
    <source>
        <strain evidence="1">ISS3</strain>
    </source>
</reference>
<name>A0A0V1B955_TRISP</name>
<proteinExistence type="predicted"/>
<dbReference type="InParanoid" id="A0A0V1B955"/>
<evidence type="ECO:0000313" key="1">
    <source>
        <dbReference type="EMBL" id="KRY33509.1"/>
    </source>
</evidence>
<sequence>MKVYRLVENGKSFRKTAKIADDTPLFETLTDEEILIAMKKDENDDVDESNMPDKPTERLSHSEAYSCFKFGFATQLMVVRHICDIAAQKKLSSLKHKLITDFIKYDANK</sequence>
<accession>A0A0V1B955</accession>
<organism evidence="1 2">
    <name type="scientific">Trichinella spiralis</name>
    <name type="common">Trichina worm</name>
    <dbReference type="NCBI Taxonomy" id="6334"/>
    <lineage>
        <taxon>Eukaryota</taxon>
        <taxon>Metazoa</taxon>
        <taxon>Ecdysozoa</taxon>
        <taxon>Nematoda</taxon>
        <taxon>Enoplea</taxon>
        <taxon>Dorylaimia</taxon>
        <taxon>Trichinellida</taxon>
        <taxon>Trichinellidae</taxon>
        <taxon>Trichinella</taxon>
    </lineage>
</organism>
<dbReference type="AlphaFoldDB" id="A0A0V1B955"/>
<dbReference type="Proteomes" id="UP000054776">
    <property type="component" value="Unassembled WGS sequence"/>
</dbReference>
<dbReference type="OrthoDB" id="125347at2759"/>
<keyword evidence="2" id="KW-1185">Reference proteome</keyword>
<comment type="caution">
    <text evidence="1">The sequence shown here is derived from an EMBL/GenBank/DDBJ whole genome shotgun (WGS) entry which is preliminary data.</text>
</comment>
<gene>
    <name evidence="1" type="ORF">T01_14700</name>
</gene>
<dbReference type="EMBL" id="JYDH01000081">
    <property type="protein sequence ID" value="KRY33509.1"/>
    <property type="molecule type" value="Genomic_DNA"/>
</dbReference>
<evidence type="ECO:0000313" key="2">
    <source>
        <dbReference type="Proteomes" id="UP000054776"/>
    </source>
</evidence>
<protein>
    <submittedName>
        <fullName evidence="1">Uncharacterized protein</fullName>
    </submittedName>
</protein>